<organism evidence="1 2">
    <name type="scientific">Araneus ventricosus</name>
    <name type="common">Orbweaver spider</name>
    <name type="synonym">Epeira ventricosa</name>
    <dbReference type="NCBI Taxonomy" id="182803"/>
    <lineage>
        <taxon>Eukaryota</taxon>
        <taxon>Metazoa</taxon>
        <taxon>Ecdysozoa</taxon>
        <taxon>Arthropoda</taxon>
        <taxon>Chelicerata</taxon>
        <taxon>Arachnida</taxon>
        <taxon>Araneae</taxon>
        <taxon>Araneomorphae</taxon>
        <taxon>Entelegynae</taxon>
        <taxon>Araneoidea</taxon>
        <taxon>Araneidae</taxon>
        <taxon>Araneus</taxon>
    </lineage>
</organism>
<evidence type="ECO:0000313" key="1">
    <source>
        <dbReference type="EMBL" id="GBO16361.1"/>
    </source>
</evidence>
<name>A0A4Y2UVW7_ARAVE</name>
<proteinExistence type="predicted"/>
<keyword evidence="2" id="KW-1185">Reference proteome</keyword>
<reference evidence="1 2" key="1">
    <citation type="journal article" date="2019" name="Sci. Rep.">
        <title>Orb-weaving spider Araneus ventricosus genome elucidates the spidroin gene catalogue.</title>
        <authorList>
            <person name="Kono N."/>
            <person name="Nakamura H."/>
            <person name="Ohtoshi R."/>
            <person name="Moran D.A.P."/>
            <person name="Shinohara A."/>
            <person name="Yoshida Y."/>
            <person name="Fujiwara M."/>
            <person name="Mori M."/>
            <person name="Tomita M."/>
            <person name="Arakawa K."/>
        </authorList>
    </citation>
    <scope>NUCLEOTIDE SEQUENCE [LARGE SCALE GENOMIC DNA]</scope>
</reference>
<evidence type="ECO:0000313" key="2">
    <source>
        <dbReference type="Proteomes" id="UP000499080"/>
    </source>
</evidence>
<dbReference type="Proteomes" id="UP000499080">
    <property type="component" value="Unassembled WGS sequence"/>
</dbReference>
<dbReference type="EMBL" id="BGPR01040256">
    <property type="protein sequence ID" value="GBO16361.1"/>
    <property type="molecule type" value="Genomic_DNA"/>
</dbReference>
<protein>
    <submittedName>
        <fullName evidence="1">Uncharacterized protein</fullName>
    </submittedName>
</protein>
<comment type="caution">
    <text evidence="1">The sequence shown here is derived from an EMBL/GenBank/DDBJ whole genome shotgun (WGS) entry which is preliminary data.</text>
</comment>
<accession>A0A4Y2UVW7</accession>
<gene>
    <name evidence="1" type="ORF">AVEN_76231_1</name>
</gene>
<dbReference type="AlphaFoldDB" id="A0A4Y2UVW7"/>
<sequence>MRVSLSKAVQTLKMRVSLSETVQILKMRVSLSKTVQTHKMRVSLSKAVQTLKMRVSLSFSTGVAVTDMPAIASMRPMTPRASFDWCADVSTTPWGMTAKCASLSSTNGLGLPPRPRMPTSAWVSSQYSSFLKT</sequence>